<dbReference type="PANTHER" id="PTHR10285">
    <property type="entry name" value="URIDINE KINASE"/>
    <property type="match status" value="1"/>
</dbReference>
<sequence length="284" mass="31363">MDTILNPEQLDNFLEYTSGIPRSLQDSDGATSLVSDSSCDDDPPPPDVSMYGIYDELAAHLVDKVLEVEDGGNSCTTGQIWVGVAGPPGSGKTTLTGEVCKRVVASGVGCIVVPMDGFHLSRAQLGQMDNPKEAFSRRGAPFTFDPKGLLERLREARQIGCGLFPSFDHAVGDPVQDDIEVTRKHRIVIVEGNYLLLDGFDVWKEMPSCFDETWVVKCDVQKIRERIIERHISTGDSLENAVRRADHNDLLNAKLVLDNFCVSHRIIHSDSCEIYDNKCARNIL</sequence>
<dbReference type="Gene3D" id="3.40.50.300">
    <property type="entry name" value="P-loop containing nucleotide triphosphate hydrolases"/>
    <property type="match status" value="2"/>
</dbReference>
<dbReference type="SUPFAM" id="SSF52540">
    <property type="entry name" value="P-loop containing nucleoside triphosphate hydrolases"/>
    <property type="match status" value="1"/>
</dbReference>
<proteinExistence type="predicted"/>
<gene>
    <name evidence="2" type="ORF">FJAP1339_LOCUS11938</name>
</gene>
<evidence type="ECO:0008006" key="3">
    <source>
        <dbReference type="Google" id="ProtNLM"/>
    </source>
</evidence>
<name>A0A7S2V868_9STRA</name>
<protein>
    <recommendedName>
        <fullName evidence="3">Phosphoribulokinase/uridine kinase domain-containing protein</fullName>
    </recommendedName>
</protein>
<dbReference type="InterPro" id="IPR027417">
    <property type="entry name" value="P-loop_NTPase"/>
</dbReference>
<evidence type="ECO:0000313" key="2">
    <source>
        <dbReference type="EMBL" id="CAD9874669.1"/>
    </source>
</evidence>
<dbReference type="EMBL" id="HBHR01023235">
    <property type="protein sequence ID" value="CAD9874669.1"/>
    <property type="molecule type" value="Transcribed_RNA"/>
</dbReference>
<organism evidence="2">
    <name type="scientific">Fibrocapsa japonica</name>
    <dbReference type="NCBI Taxonomy" id="94617"/>
    <lineage>
        <taxon>Eukaryota</taxon>
        <taxon>Sar</taxon>
        <taxon>Stramenopiles</taxon>
        <taxon>Ochrophyta</taxon>
        <taxon>Raphidophyceae</taxon>
        <taxon>Chattonellales</taxon>
        <taxon>Chattonellaceae</taxon>
        <taxon>Fibrocapsa</taxon>
    </lineage>
</organism>
<reference evidence="2" key="1">
    <citation type="submission" date="2021-01" db="EMBL/GenBank/DDBJ databases">
        <authorList>
            <person name="Corre E."/>
            <person name="Pelletier E."/>
            <person name="Niang G."/>
            <person name="Scheremetjew M."/>
            <person name="Finn R."/>
            <person name="Kale V."/>
            <person name="Holt S."/>
            <person name="Cochrane G."/>
            <person name="Meng A."/>
            <person name="Brown T."/>
            <person name="Cohen L."/>
        </authorList>
    </citation>
    <scope>NUCLEOTIDE SEQUENCE</scope>
    <source>
        <strain evidence="2">CCMP1661</strain>
    </source>
</reference>
<dbReference type="AlphaFoldDB" id="A0A7S2V868"/>
<feature type="region of interest" description="Disordered" evidence="1">
    <location>
        <begin position="25"/>
        <end position="47"/>
    </location>
</feature>
<evidence type="ECO:0000256" key="1">
    <source>
        <dbReference type="SAM" id="MobiDB-lite"/>
    </source>
</evidence>
<accession>A0A7S2V868</accession>